<feature type="region of interest" description="Disordered" evidence="1">
    <location>
        <begin position="155"/>
        <end position="181"/>
    </location>
</feature>
<gene>
    <name evidence="2" type="ORF">VP01_1919g5</name>
</gene>
<feature type="region of interest" description="Disordered" evidence="1">
    <location>
        <begin position="453"/>
        <end position="483"/>
    </location>
</feature>
<name>A0A0L6VCR6_9BASI</name>
<accession>A0A0L6VCR6</accession>
<evidence type="ECO:0000313" key="2">
    <source>
        <dbReference type="EMBL" id="KNZ58509.1"/>
    </source>
</evidence>
<evidence type="ECO:0000313" key="3">
    <source>
        <dbReference type="Proteomes" id="UP000037035"/>
    </source>
</evidence>
<dbReference type="Proteomes" id="UP000037035">
    <property type="component" value="Unassembled WGS sequence"/>
</dbReference>
<feature type="compositionally biased region" description="Basic and acidic residues" evidence="1">
    <location>
        <begin position="458"/>
        <end position="474"/>
    </location>
</feature>
<organism evidence="2 3">
    <name type="scientific">Puccinia sorghi</name>
    <dbReference type="NCBI Taxonomy" id="27349"/>
    <lineage>
        <taxon>Eukaryota</taxon>
        <taxon>Fungi</taxon>
        <taxon>Dikarya</taxon>
        <taxon>Basidiomycota</taxon>
        <taxon>Pucciniomycotina</taxon>
        <taxon>Pucciniomycetes</taxon>
        <taxon>Pucciniales</taxon>
        <taxon>Pucciniaceae</taxon>
        <taxon>Puccinia</taxon>
    </lineage>
</organism>
<feature type="compositionally biased region" description="Polar residues" evidence="1">
    <location>
        <begin position="163"/>
        <end position="172"/>
    </location>
</feature>
<reference evidence="2 3" key="1">
    <citation type="submission" date="2015-08" db="EMBL/GenBank/DDBJ databases">
        <title>Next Generation Sequencing and Analysis of the Genome of Puccinia sorghi L Schw, the Causal Agent of Maize Common Rust.</title>
        <authorList>
            <person name="Rochi L."/>
            <person name="Burguener G."/>
            <person name="Darino M."/>
            <person name="Turjanski A."/>
            <person name="Kreff E."/>
            <person name="Dieguez M.J."/>
            <person name="Sacco F."/>
        </authorList>
    </citation>
    <scope>NUCLEOTIDE SEQUENCE [LARGE SCALE GENOMIC DNA]</scope>
    <source>
        <strain evidence="2 3">RO10H11247</strain>
    </source>
</reference>
<comment type="caution">
    <text evidence="2">The sequence shown here is derived from an EMBL/GenBank/DDBJ whole genome shotgun (WGS) entry which is preliminary data.</text>
</comment>
<evidence type="ECO:0000256" key="1">
    <source>
        <dbReference type="SAM" id="MobiDB-lite"/>
    </source>
</evidence>
<dbReference type="OrthoDB" id="2502284at2759"/>
<dbReference type="AlphaFoldDB" id="A0A0L6VCR6"/>
<sequence>MAFTSSPAHSPSLSSSQVHVATRDMSRHDQEPMTNNTSTTTRTPASPPSSSSVYCSTTTLADRRKTKTSQYLVSDDFKSDFATKLSRFRTQCDSHFVPPRTHIPLTNYHHQDFSTIHELDETVLSGTDRNTTDIHQHSNPAAGECGSETTSAWRESGGEDQRITCTPSTSTLSEEEEGAEEQQARYEVIGKLADELAGQIEQNDALLYELGVMRANHARLQALAADREDELTCLNQRIHQLEATVLKSNSNETHHHPIQDLLPSTLAPLHQLSHAPASHTSPACVFDTKVGRSNQLDHLTLEVDTLFLTQMRHTRRYSWSGARPASSLQTLSSKVIEQCPPGASRQARMHHLSEVLSTSKDPDFLVDHMSDRGSLKAYVHELQAELAHKLVEFFDLIPGIELADVCGGIYSRMVCAATEATLRTVMEASGGRRSSEGTRVGEARVQGLGLMGAPIEAAEGREGTDSGGRWEQRRSMSSSSSSPLRALASLGAFGGWGRNSSKLHHPASPSSPCVPQPPTDPAAGRPDRTNNNNNPGAVIPFLRLASFFVQPSTTPSVSSGLKHPVTVLEPTHNSIII</sequence>
<feature type="region of interest" description="Disordered" evidence="1">
    <location>
        <begin position="1"/>
        <end position="58"/>
    </location>
</feature>
<feature type="compositionally biased region" description="Low complexity" evidence="1">
    <location>
        <begin position="37"/>
        <end position="58"/>
    </location>
</feature>
<dbReference type="EMBL" id="LAVV01006747">
    <property type="protein sequence ID" value="KNZ58509.1"/>
    <property type="molecule type" value="Genomic_DNA"/>
</dbReference>
<keyword evidence="3" id="KW-1185">Reference proteome</keyword>
<feature type="compositionally biased region" description="Basic and acidic residues" evidence="1">
    <location>
        <begin position="21"/>
        <end position="31"/>
    </location>
</feature>
<dbReference type="VEuPathDB" id="FungiDB:VP01_1919g5"/>
<protein>
    <submittedName>
        <fullName evidence="2">Uncharacterized protein</fullName>
    </submittedName>
</protein>
<feature type="compositionally biased region" description="Low complexity" evidence="1">
    <location>
        <begin position="1"/>
        <end position="20"/>
    </location>
</feature>
<feature type="region of interest" description="Disordered" evidence="1">
    <location>
        <begin position="499"/>
        <end position="536"/>
    </location>
</feature>
<proteinExistence type="predicted"/>